<dbReference type="GO" id="GO:0030527">
    <property type="term" value="F:structural constituent of chromatin"/>
    <property type="evidence" value="ECO:0007669"/>
    <property type="project" value="InterPro"/>
</dbReference>
<dbReference type="SMART" id="SM00414">
    <property type="entry name" value="H2A"/>
    <property type="match status" value="1"/>
</dbReference>
<dbReference type="InterPro" id="IPR032458">
    <property type="entry name" value="Histone_H2A_CS"/>
</dbReference>
<dbReference type="PANTHER" id="PTHR23430">
    <property type="entry name" value="HISTONE H2A"/>
    <property type="match status" value="1"/>
</dbReference>
<organism evidence="10 11">
    <name type="scientific">Favolaschia claudopus</name>
    <dbReference type="NCBI Taxonomy" id="2862362"/>
    <lineage>
        <taxon>Eukaryota</taxon>
        <taxon>Fungi</taxon>
        <taxon>Dikarya</taxon>
        <taxon>Basidiomycota</taxon>
        <taxon>Agaricomycotina</taxon>
        <taxon>Agaricomycetes</taxon>
        <taxon>Agaricomycetidae</taxon>
        <taxon>Agaricales</taxon>
        <taxon>Marasmiineae</taxon>
        <taxon>Mycenaceae</taxon>
        <taxon>Favolaschia</taxon>
    </lineage>
</organism>
<comment type="caution">
    <text evidence="10">The sequence shown here is derived from an EMBL/GenBank/DDBJ whole genome shotgun (WGS) entry which is preliminary data.</text>
</comment>
<dbReference type="InterPro" id="IPR002119">
    <property type="entry name" value="Histone_H2A"/>
</dbReference>
<evidence type="ECO:0000256" key="6">
    <source>
        <dbReference type="ARBA" id="ARBA00023242"/>
    </source>
</evidence>
<name>A0AAW0BM39_9AGAR</name>
<evidence type="ECO:0000256" key="8">
    <source>
        <dbReference type="RuleBase" id="RU003767"/>
    </source>
</evidence>
<keyword evidence="7 8" id="KW-0544">Nucleosome core</keyword>
<dbReference type="EMBL" id="JAWWNJ010000030">
    <property type="protein sequence ID" value="KAK7027063.1"/>
    <property type="molecule type" value="Genomic_DNA"/>
</dbReference>
<dbReference type="InterPro" id="IPR009072">
    <property type="entry name" value="Histone-fold"/>
</dbReference>
<feature type="domain" description="Core Histone H2A/H2B/H3" evidence="9">
    <location>
        <begin position="5"/>
        <end position="80"/>
    </location>
</feature>
<dbReference type="Gene3D" id="1.10.20.10">
    <property type="entry name" value="Histone, subunit A"/>
    <property type="match status" value="1"/>
</dbReference>
<evidence type="ECO:0000256" key="5">
    <source>
        <dbReference type="ARBA" id="ARBA00023125"/>
    </source>
</evidence>
<dbReference type="SUPFAM" id="SSF47113">
    <property type="entry name" value="Histone-fold"/>
    <property type="match status" value="1"/>
</dbReference>
<reference evidence="10 11" key="1">
    <citation type="journal article" date="2024" name="J Genomics">
        <title>Draft genome sequencing and assembly of Favolaschia claudopus CIRM-BRFM 2984 isolated from oak limbs.</title>
        <authorList>
            <person name="Navarro D."/>
            <person name="Drula E."/>
            <person name="Chaduli D."/>
            <person name="Cazenave R."/>
            <person name="Ahrendt S."/>
            <person name="Wang J."/>
            <person name="Lipzen A."/>
            <person name="Daum C."/>
            <person name="Barry K."/>
            <person name="Grigoriev I.V."/>
            <person name="Favel A."/>
            <person name="Rosso M.N."/>
            <person name="Martin F."/>
        </authorList>
    </citation>
    <scope>NUCLEOTIDE SEQUENCE [LARGE SCALE GENOMIC DNA]</scope>
    <source>
        <strain evidence="10 11">CIRM-BRFM 2984</strain>
    </source>
</reference>
<evidence type="ECO:0000256" key="2">
    <source>
        <dbReference type="ARBA" id="ARBA00004286"/>
    </source>
</evidence>
<dbReference type="Pfam" id="PF00125">
    <property type="entry name" value="Histone"/>
    <property type="match status" value="1"/>
</dbReference>
<evidence type="ECO:0000256" key="7">
    <source>
        <dbReference type="ARBA" id="ARBA00023269"/>
    </source>
</evidence>
<comment type="similarity">
    <text evidence="3 8">Belongs to the histone H2A family.</text>
</comment>
<evidence type="ECO:0000256" key="1">
    <source>
        <dbReference type="ARBA" id="ARBA00004123"/>
    </source>
</evidence>
<evidence type="ECO:0000256" key="4">
    <source>
        <dbReference type="ARBA" id="ARBA00022454"/>
    </source>
</evidence>
<evidence type="ECO:0000256" key="3">
    <source>
        <dbReference type="ARBA" id="ARBA00010691"/>
    </source>
</evidence>
<proteinExistence type="inferred from homology"/>
<keyword evidence="6 8" id="KW-0539">Nucleus</keyword>
<dbReference type="GO" id="GO:0046982">
    <property type="term" value="F:protein heterodimerization activity"/>
    <property type="evidence" value="ECO:0007669"/>
    <property type="project" value="InterPro"/>
</dbReference>
<evidence type="ECO:0000313" key="10">
    <source>
        <dbReference type="EMBL" id="KAK7027063.1"/>
    </source>
</evidence>
<keyword evidence="11" id="KW-1185">Reference proteome</keyword>
<gene>
    <name evidence="10" type="ORF">R3P38DRAFT_2527071</name>
</gene>
<dbReference type="Proteomes" id="UP001362999">
    <property type="component" value="Unassembled WGS sequence"/>
</dbReference>
<dbReference type="AlphaFoldDB" id="A0AAW0BM39"/>
<dbReference type="GO" id="GO:0003677">
    <property type="term" value="F:DNA binding"/>
    <property type="evidence" value="ECO:0007669"/>
    <property type="project" value="UniProtKB-KW"/>
</dbReference>
<sequence length="114" mass="12760">MSAKRPKASRSVKAGLVFPVGRICRHMKAQNLAKRVSIRAAVYLTAVLEYMTAEMLEVSGITARANKKQRITPRHIRLAIEDDELLGKIFDRTIVPHGGVRPFIEPALLVNKTR</sequence>
<dbReference type="PRINTS" id="PR00620">
    <property type="entry name" value="HISTONEH2A"/>
</dbReference>
<keyword evidence="5 8" id="KW-0238">DNA-binding</keyword>
<dbReference type="GO" id="GO:0000786">
    <property type="term" value="C:nucleosome"/>
    <property type="evidence" value="ECO:0007669"/>
    <property type="project" value="UniProtKB-KW"/>
</dbReference>
<dbReference type="GO" id="GO:0005634">
    <property type="term" value="C:nucleus"/>
    <property type="evidence" value="ECO:0007669"/>
    <property type="project" value="UniProtKB-SubCell"/>
</dbReference>
<accession>A0AAW0BM39</accession>
<comment type="subcellular location">
    <subcellularLocation>
        <location evidence="2">Chromosome</location>
    </subcellularLocation>
    <subcellularLocation>
        <location evidence="1 8">Nucleus</location>
    </subcellularLocation>
</comment>
<comment type="subunit">
    <text evidence="8">The nucleosome is a histone octamer containing two molecules each of H2A, H2B, H3 and H4 assembled in one H3-H4 heterotetramer and two H2A-H2B heterodimers. The octamer wraps approximately 147 bp of DNA.</text>
</comment>
<dbReference type="CDD" id="cd00074">
    <property type="entry name" value="HFD_H2A"/>
    <property type="match status" value="1"/>
</dbReference>
<keyword evidence="4 8" id="KW-0158">Chromosome</keyword>
<evidence type="ECO:0000259" key="9">
    <source>
        <dbReference type="Pfam" id="PF00125"/>
    </source>
</evidence>
<dbReference type="PROSITE" id="PS00046">
    <property type="entry name" value="HISTONE_H2A"/>
    <property type="match status" value="1"/>
</dbReference>
<evidence type="ECO:0000313" key="11">
    <source>
        <dbReference type="Proteomes" id="UP001362999"/>
    </source>
</evidence>
<protein>
    <recommendedName>
        <fullName evidence="8">Histone H2A</fullName>
    </recommendedName>
</protein>
<dbReference type="InterPro" id="IPR007125">
    <property type="entry name" value="H2A/H2B/H3"/>
</dbReference>